<dbReference type="EMBL" id="CP081303">
    <property type="protein sequence ID" value="QZE12986.1"/>
    <property type="molecule type" value="Genomic_DNA"/>
</dbReference>
<gene>
    <name evidence="1" type="ORF">K4L44_10335</name>
</gene>
<accession>A0AC61NBV8</accession>
<protein>
    <submittedName>
        <fullName evidence="1">DUF1566 domain-containing protein</fullName>
    </submittedName>
</protein>
<proteinExistence type="predicted"/>
<name>A0AC61NBV8_9BACT</name>
<keyword evidence="2" id="KW-1185">Reference proteome</keyword>
<organism evidence="1 2">
    <name type="scientific">Halosquirtibacter laminarini</name>
    <dbReference type="NCBI Taxonomy" id="3374600"/>
    <lineage>
        <taxon>Bacteria</taxon>
        <taxon>Pseudomonadati</taxon>
        <taxon>Bacteroidota</taxon>
        <taxon>Bacteroidia</taxon>
        <taxon>Marinilabiliales</taxon>
        <taxon>Prolixibacteraceae</taxon>
        <taxon>Halosquirtibacter</taxon>
    </lineage>
</organism>
<sequence>MKSYQFNHTVRTNLFLVLLVFLLSVFNSRTIAQNVSISDIKNAPADVAAVLDVYSKTKGILVPRVELKSADDPIVGIKPNGLLIYNTVASDKYKVEGFYFWKGSDWMPLGQDIYEVDPTANFISSATSASNADFLLDQVCLDLQNRLKAISTTAGSPAMIQASIEATRIGAGLDATNGHYTQNTSGHYINASTSINEATNELDKRMYGIDSRSASNVIAVNSNIAKIDEINKKLTSITGGSSGTQDELDRSQRAIGLETTGAFKAIKYSNYVSTATTIQEEVYLLDKGLHSTDSQIANMNVILNNVSNSHTALQDRVAQNETDISGVQDKLKKTITGAGLSDNGQYAKSTSSNYINSASSLFDADKLLDAKVKENKSSIDRNTNNVVNAQSELDRTQASSGLNSNGSYTPLSSAHLITSATSLQNESAILDNEVFNMKIKVAINATDIEKLKTTVGGLEPRVGKNESDIISIQGATNNLIARQDNADTKMAAIITGTGLNTDGTYSPDMTTTTIKTATSLADADKKLDKAINDLNLESKDKFGDEGVVQASKAIVADSKKEVKGYNKIVVGSETATSASAAVEISSTSQGFLLPRQTTDQISNIKSPVEGLVVYNLTQHIPVFYDGSRWRTYKGRPMIPVIGDNLWGGVVFEVNETSHEVLIVANYEDAHNYNAALLKADNYTLGDYTDWKLPTKEELRKLNTNYPAAFNNSGSFWANSEATAPTDPNNAFFYNKTTDTMGDKAKSDVSYTKIIRKTSF</sequence>
<dbReference type="Proteomes" id="UP000826212">
    <property type="component" value="Chromosome"/>
</dbReference>
<reference evidence="1" key="1">
    <citation type="submission" date="2021-08" db="EMBL/GenBank/DDBJ databases">
        <title>Novel anaerobic bacterium isolated from sea squirt in East Sea, Republic of Korea.</title>
        <authorList>
            <person name="Nguyen T.H."/>
            <person name="Li Z."/>
            <person name="Lee Y.-J."/>
            <person name="Ko J."/>
            <person name="Kim S.-G."/>
        </authorList>
    </citation>
    <scope>NUCLEOTIDE SEQUENCE</scope>
    <source>
        <strain evidence="1">KCTC 25031</strain>
    </source>
</reference>
<evidence type="ECO:0000313" key="1">
    <source>
        <dbReference type="EMBL" id="QZE12986.1"/>
    </source>
</evidence>
<evidence type="ECO:0000313" key="2">
    <source>
        <dbReference type="Proteomes" id="UP000826212"/>
    </source>
</evidence>